<dbReference type="STRING" id="84029.CROST_25710"/>
<keyword evidence="3" id="KW-1133">Transmembrane helix</keyword>
<organism evidence="5 6">
    <name type="scientific">Clostridium felsineum</name>
    <dbReference type="NCBI Taxonomy" id="36839"/>
    <lineage>
        <taxon>Bacteria</taxon>
        <taxon>Bacillati</taxon>
        <taxon>Bacillota</taxon>
        <taxon>Clostridia</taxon>
        <taxon>Eubacteriales</taxon>
        <taxon>Clostridiaceae</taxon>
        <taxon>Clostridium</taxon>
    </lineage>
</organism>
<dbReference type="InterPro" id="IPR044878">
    <property type="entry name" value="UbiA_sf"/>
</dbReference>
<dbReference type="Proteomes" id="UP000190951">
    <property type="component" value="Chromosome"/>
</dbReference>
<evidence type="ECO:0000256" key="3">
    <source>
        <dbReference type="ARBA" id="ARBA00022989"/>
    </source>
</evidence>
<dbReference type="AlphaFoldDB" id="A0A1S8L4X8"/>
<reference evidence="5 6" key="1">
    <citation type="submission" date="2022-04" db="EMBL/GenBank/DDBJ databases">
        <title>Genome sequence of C. roseum typestrain.</title>
        <authorList>
            <person name="Poehlein A."/>
            <person name="Schoch T."/>
            <person name="Duerre P."/>
            <person name="Daniel R."/>
        </authorList>
    </citation>
    <scope>NUCLEOTIDE SEQUENCE [LARGE SCALE GENOMIC DNA]</scope>
    <source>
        <strain evidence="5 6">DSM 7320</strain>
    </source>
</reference>
<evidence type="ECO:0000256" key="4">
    <source>
        <dbReference type="ARBA" id="ARBA00023136"/>
    </source>
</evidence>
<keyword evidence="6" id="KW-1185">Reference proteome</keyword>
<dbReference type="KEGG" id="crw:CROST_024140"/>
<evidence type="ECO:0000256" key="2">
    <source>
        <dbReference type="ARBA" id="ARBA00022692"/>
    </source>
</evidence>
<dbReference type="PANTHER" id="PTHR11048:SF5">
    <property type="entry name" value="DECAPRENYL-PHOSPHATE PHOSPHORIBOSYLTRANSFERASE"/>
    <property type="match status" value="1"/>
</dbReference>
<dbReference type="EC" id="2.4.2.45" evidence="5"/>
<comment type="subcellular location">
    <subcellularLocation>
        <location evidence="1">Membrane</location>
        <topology evidence="1">Multi-pass membrane protein</topology>
    </subcellularLocation>
</comment>
<proteinExistence type="predicted"/>
<name>A0A1S8L4X8_9CLOT</name>
<evidence type="ECO:0000313" key="5">
    <source>
        <dbReference type="EMBL" id="URZ11697.1"/>
    </source>
</evidence>
<protein>
    <submittedName>
        <fullName evidence="5">Decaprenyl-phosphate phosphoribosyltransferase</fullName>
        <ecNumber evidence="5">2.4.2.45</ecNumber>
    </submittedName>
</protein>
<keyword evidence="5" id="KW-0808">Transferase</keyword>
<dbReference type="Gene3D" id="1.10.357.140">
    <property type="entry name" value="UbiA prenyltransferase"/>
    <property type="match status" value="1"/>
</dbReference>
<dbReference type="InterPro" id="IPR000537">
    <property type="entry name" value="UbiA_prenyltransferase"/>
</dbReference>
<keyword evidence="5" id="KW-0328">Glycosyltransferase</keyword>
<dbReference type="PANTHER" id="PTHR11048">
    <property type="entry name" value="PRENYLTRANSFERASES"/>
    <property type="match status" value="1"/>
</dbReference>
<gene>
    <name evidence="5" type="ORF">CROST_024140</name>
</gene>
<evidence type="ECO:0000313" key="6">
    <source>
        <dbReference type="Proteomes" id="UP000190951"/>
    </source>
</evidence>
<dbReference type="Pfam" id="PF01040">
    <property type="entry name" value="UbiA"/>
    <property type="match status" value="1"/>
</dbReference>
<dbReference type="GO" id="GO:0005886">
    <property type="term" value="C:plasma membrane"/>
    <property type="evidence" value="ECO:0007669"/>
    <property type="project" value="TreeGrafter"/>
</dbReference>
<keyword evidence="2" id="KW-0812">Transmembrane</keyword>
<dbReference type="GO" id="GO:0016757">
    <property type="term" value="F:glycosyltransferase activity"/>
    <property type="evidence" value="ECO:0007669"/>
    <property type="project" value="UniProtKB-KW"/>
</dbReference>
<keyword evidence="4" id="KW-0472">Membrane</keyword>
<accession>A0A1S8L4X8</accession>
<dbReference type="EMBL" id="CP096983">
    <property type="protein sequence ID" value="URZ11697.1"/>
    <property type="molecule type" value="Genomic_DNA"/>
</dbReference>
<dbReference type="CDD" id="cd13963">
    <property type="entry name" value="PT_UbiA_2"/>
    <property type="match status" value="1"/>
</dbReference>
<dbReference type="GO" id="GO:0009247">
    <property type="term" value="P:glycolipid biosynthetic process"/>
    <property type="evidence" value="ECO:0007669"/>
    <property type="project" value="TreeGrafter"/>
</dbReference>
<evidence type="ECO:0000256" key="1">
    <source>
        <dbReference type="ARBA" id="ARBA00004141"/>
    </source>
</evidence>
<dbReference type="GO" id="GO:0016765">
    <property type="term" value="F:transferase activity, transferring alkyl or aryl (other than methyl) groups"/>
    <property type="evidence" value="ECO:0007669"/>
    <property type="project" value="InterPro"/>
</dbReference>
<dbReference type="NCBIfam" id="NF008977">
    <property type="entry name" value="PRK12324.1-2"/>
    <property type="match status" value="1"/>
</dbReference>
<sequence>MKKIDVKAMIALMRPKQWTKNVFVFAAIIFSRRFTDTNLLLNNIIMFLLFCFASSSVYIFNDIIDADKDRKHPDKKNRPIASGKVSKIQGIILDLIILVSLSIITYKIDMKILIVILAYVIMNLFYSFKLKNVVIIDVMIITAGFLLRVESGSIISKVELSPWLLLCTMLLSLFLALNKRKGEIVALKEKSTVTRKILKEYSVDLIDKMLTIVTPSILIAYCLYTFSSVQGRNMMVTIPFVLYGIFRYQYLMEKENAGAKPEDVFTKDKPFLINIICWCVATIIVVYFKM</sequence>
<dbReference type="InterPro" id="IPR039653">
    <property type="entry name" value="Prenyltransferase"/>
</dbReference>
<dbReference type="NCBIfam" id="NF008978">
    <property type="entry name" value="PRK12324.1-4"/>
    <property type="match status" value="1"/>
</dbReference>